<sequence>MMLKTLFASSLVALAATLSTVSAGIPGQTGALISANEYCLFLPRKFGGNIAESEDDAIAFCNKRIPTAPQAKILPTGFVKSLHLVRNTQKGYVQITGRIDRRKYGLSRSDRGGQYDIKAPPGASYAGYRYFVQFVEPDENIYCLRVCKWKADCPVHKSTYGCRKVLGGDYS</sequence>
<dbReference type="Proteomes" id="UP000748756">
    <property type="component" value="Unassembled WGS sequence"/>
</dbReference>
<evidence type="ECO:0000313" key="2">
    <source>
        <dbReference type="EMBL" id="KAF9155290.1"/>
    </source>
</evidence>
<evidence type="ECO:0000313" key="3">
    <source>
        <dbReference type="Proteomes" id="UP000748756"/>
    </source>
</evidence>
<feature type="chain" id="PRO_5040133009" evidence="1">
    <location>
        <begin position="24"/>
        <end position="171"/>
    </location>
</feature>
<protein>
    <submittedName>
        <fullName evidence="2">Uncharacterized protein</fullName>
    </submittedName>
</protein>
<keyword evidence="1" id="KW-0732">Signal</keyword>
<comment type="caution">
    <text evidence="2">The sequence shown here is derived from an EMBL/GenBank/DDBJ whole genome shotgun (WGS) entry which is preliminary data.</text>
</comment>
<name>A0A9P5VE60_9FUNG</name>
<evidence type="ECO:0000256" key="1">
    <source>
        <dbReference type="SAM" id="SignalP"/>
    </source>
</evidence>
<organism evidence="2 3">
    <name type="scientific">Linnemannia schmuckeri</name>
    <dbReference type="NCBI Taxonomy" id="64567"/>
    <lineage>
        <taxon>Eukaryota</taxon>
        <taxon>Fungi</taxon>
        <taxon>Fungi incertae sedis</taxon>
        <taxon>Mucoromycota</taxon>
        <taxon>Mortierellomycotina</taxon>
        <taxon>Mortierellomycetes</taxon>
        <taxon>Mortierellales</taxon>
        <taxon>Mortierellaceae</taxon>
        <taxon>Linnemannia</taxon>
    </lineage>
</organism>
<proteinExistence type="predicted"/>
<dbReference type="OrthoDB" id="3044029at2759"/>
<accession>A0A9P5VE60</accession>
<gene>
    <name evidence="2" type="ORF">BG015_010405</name>
</gene>
<reference evidence="2" key="1">
    <citation type="journal article" date="2020" name="Fungal Divers.">
        <title>Resolving the Mortierellaceae phylogeny through synthesis of multi-gene phylogenetics and phylogenomics.</title>
        <authorList>
            <person name="Vandepol N."/>
            <person name="Liber J."/>
            <person name="Desiro A."/>
            <person name="Na H."/>
            <person name="Kennedy M."/>
            <person name="Barry K."/>
            <person name="Grigoriev I.V."/>
            <person name="Miller A.N."/>
            <person name="O'Donnell K."/>
            <person name="Stajich J.E."/>
            <person name="Bonito G."/>
        </authorList>
    </citation>
    <scope>NUCLEOTIDE SEQUENCE</scope>
    <source>
        <strain evidence="2">NRRL 6426</strain>
    </source>
</reference>
<keyword evidence="3" id="KW-1185">Reference proteome</keyword>
<dbReference type="AlphaFoldDB" id="A0A9P5VE60"/>
<dbReference type="EMBL" id="JAAAUQ010000074">
    <property type="protein sequence ID" value="KAF9155290.1"/>
    <property type="molecule type" value="Genomic_DNA"/>
</dbReference>
<feature type="signal peptide" evidence="1">
    <location>
        <begin position="1"/>
        <end position="23"/>
    </location>
</feature>